<dbReference type="Gene3D" id="2.40.30.20">
    <property type="match status" value="2"/>
</dbReference>
<accession>A0A2R5F6I7</accession>
<keyword evidence="4" id="KW-1185">Reference proteome</keyword>
<protein>
    <submittedName>
        <fullName evidence="3">Type IV pilus assembly protein PilY1</fullName>
    </submittedName>
</protein>
<comment type="caution">
    <text evidence="3">The sequence shown here is derived from an EMBL/GenBank/DDBJ whole genome shotgun (WGS) entry which is preliminary data.</text>
</comment>
<feature type="chain" id="PRO_5015318650" evidence="1">
    <location>
        <begin position="22"/>
        <end position="1447"/>
    </location>
</feature>
<name>A0A2R5F6I7_9PROT</name>
<dbReference type="InterPro" id="IPR036465">
    <property type="entry name" value="vWFA_dom_sf"/>
</dbReference>
<dbReference type="RefSeq" id="WP_146187137.1">
    <property type="nucleotide sequence ID" value="NZ_BDOQ01000003.1"/>
</dbReference>
<evidence type="ECO:0000259" key="2">
    <source>
        <dbReference type="PROSITE" id="PS50234"/>
    </source>
</evidence>
<keyword evidence="1" id="KW-0732">Signal</keyword>
<dbReference type="EMBL" id="BDOQ01000003">
    <property type="protein sequence ID" value="GBG13880.1"/>
    <property type="molecule type" value="Genomic_DNA"/>
</dbReference>
<dbReference type="InterPro" id="IPR023366">
    <property type="entry name" value="ATP_synth_asu-like_sf"/>
</dbReference>
<dbReference type="Proteomes" id="UP000245081">
    <property type="component" value="Unassembled WGS sequence"/>
</dbReference>
<dbReference type="PROSITE" id="PS50234">
    <property type="entry name" value="VWFA"/>
    <property type="match status" value="1"/>
</dbReference>
<evidence type="ECO:0000313" key="3">
    <source>
        <dbReference type="EMBL" id="GBG13880.1"/>
    </source>
</evidence>
<evidence type="ECO:0000313" key="4">
    <source>
        <dbReference type="Proteomes" id="UP000245081"/>
    </source>
</evidence>
<dbReference type="Gene3D" id="3.40.50.410">
    <property type="entry name" value="von Willebrand factor, type A domain"/>
    <property type="match status" value="1"/>
</dbReference>
<proteinExistence type="predicted"/>
<gene>
    <name evidence="3" type="primary">pilY1</name>
    <name evidence="3" type="ORF">NMK_1432</name>
</gene>
<sequence>MRKLFISLMLFSGLVSGNALGDDTDLFLINSALAGSRPNVLIIMDNTANWNNAFSYEKANLKSVIDNLNANINVGLMMFTESGTGNSNTDGAYVRYAIRQMTTTNKNALSSVVNGLDVGNDKSNNQKASLAMDEAYQYYIGGTPYAGNGKVKTDYTNNTYITSPVNATLNALTAKDGTSYFSPMVDNCQQNYIIYISNGKGNENTADLTTATSALSAAGGNTTAITLSDNSFQTNVADEWSRYLANNDIRATQTGHTPDWSGKQTIKTYVVYVRDPNDASGQHPAGWKVLLQSVAANGGGKFYYVNDGSTLKTALDDAFTDMMGVNSVFSSSTLPVSVNVRGTYLNQVYMGVFRPDSNASPRWPGNLKQYQLALDVNNNVYMADATTQKAPVESQGFISPTVTSFWTSKTDSNNPQTWPNGFWDFNYYPQAQSSGGTFDAPDGNLVEKGGAAQKLRNAYATDQSGRKLFTCTGTCTANTTLTTSNNDTSFTTANTNITNTSVGIFTPFTATSITRAGNVATVTATNHGLSTGDAVSITGATPSDYNLVNQNITKIDNNTFTYLVTTSPAYPATGSITGSLAAGVSYPIGSISRTNSGGTTETVTVNMGGSYVANSFASGSLLISGTTPTQYSGTFTVTCQNVGCSQFTYPITLGPSTPGGGGTATAPVTTCASGNKNCTTANTSVTIASIGAKPTDGIVRSGTTVTVTTTAKHGFASSGTVTIAGASPSDYNGTWSFSNASGTSFTISNFPLTPSTPATVMGTASQTGVASITISALTRTNSAVTETVTGTTSTNLSAAPYSLTVGNTFSITISGANETEYNGTKTATLTSASATGSTFTYSVVTTPTTPATGTFTISPGSITRDGLINWVRGQNVKGDDNPSLSTTDVRGYLHGDVLHSRPAVVNYNRSTVTSSTGANEDIVVYYGGNDGILHSVKGGQLSTDGTEKWGFIPSEFFGKFKRLYYELPKVTTSPRDYFVDGPLNVYFNDVNSDNQLISSDTDKVYLYLGMRRGGRFIYGLNVSDPDTPKYMWKKSNSDGGFGELGQTWSDMSPSYIKYFNGKGLSSGSCAALGSPSYDANCSAKNERTATAKRQVLIPALVFGAGYDSTANDAQPQATATMGRGIYILDGRDGSIIWMAGPSKPANFPTTAVFKQVSGMTFSIPSDLTVIDSDNDGYADRAYAPDTGGNIWRVNFDDVDPNNWTVSLLASLAGSGDANARKFLFAPSVVYSTTYDAVLIGSGDREHPLDTTVVNRFYMIKDSHSVNATYAPETGGMATITENDLCDLTSDALQGTDATAMATAQSCIDNSAKKGWFITLSTTGEKTVSASSTVGGIVFFSTNVPASVVASQQCSSLGEARIYALDFTNAKSVIDFTNNSTLDVHDRYTVRDGGGFAPSPTSVAVSLQAADGTTTVKEVTCTGTTCFTPPSKPYLTRYRTYWYKEIDQ</sequence>
<feature type="domain" description="VWFA" evidence="2">
    <location>
        <begin position="39"/>
        <end position="323"/>
    </location>
</feature>
<feature type="signal peptide" evidence="1">
    <location>
        <begin position="1"/>
        <end position="21"/>
    </location>
</feature>
<evidence type="ECO:0000256" key="1">
    <source>
        <dbReference type="SAM" id="SignalP"/>
    </source>
</evidence>
<organism evidence="3 4">
    <name type="scientific">Novimethylophilus kurashikiensis</name>
    <dbReference type="NCBI Taxonomy" id="1825523"/>
    <lineage>
        <taxon>Bacteria</taxon>
        <taxon>Pseudomonadati</taxon>
        <taxon>Pseudomonadota</taxon>
        <taxon>Betaproteobacteria</taxon>
        <taxon>Nitrosomonadales</taxon>
        <taxon>Methylophilaceae</taxon>
        <taxon>Novimethylophilus</taxon>
    </lineage>
</organism>
<dbReference type="OrthoDB" id="7156875at2"/>
<dbReference type="InterPro" id="IPR002035">
    <property type="entry name" value="VWF_A"/>
</dbReference>
<reference evidence="3 4" key="1">
    <citation type="journal article" date="2018" name="Environ. Microbiol.">
        <title>Isolation and genomic characterization of Novimethylophilus kurashikiensis gen. nov. sp. nov., a new lanthanide-dependent methylotrophic species of Methylophilaceae.</title>
        <authorList>
            <person name="Lv H."/>
            <person name="Sahin N."/>
            <person name="Tani A."/>
        </authorList>
    </citation>
    <scope>NUCLEOTIDE SEQUENCE [LARGE SCALE GENOMIC DNA]</scope>
    <source>
        <strain evidence="3 4">La2-4</strain>
    </source>
</reference>